<comment type="caution">
    <text evidence="1">The sequence shown here is derived from an EMBL/GenBank/DDBJ whole genome shotgun (WGS) entry which is preliminary data.</text>
</comment>
<organism evidence="1 2">
    <name type="scientific">Bradyrhizobium stylosanthis</name>
    <dbReference type="NCBI Taxonomy" id="1803665"/>
    <lineage>
        <taxon>Bacteria</taxon>
        <taxon>Pseudomonadati</taxon>
        <taxon>Pseudomonadota</taxon>
        <taxon>Alphaproteobacteria</taxon>
        <taxon>Hyphomicrobiales</taxon>
        <taxon>Nitrobacteraceae</taxon>
        <taxon>Bradyrhizobium</taxon>
    </lineage>
</organism>
<keyword evidence="2" id="KW-1185">Reference proteome</keyword>
<evidence type="ECO:0000313" key="2">
    <source>
        <dbReference type="Proteomes" id="UP000319949"/>
    </source>
</evidence>
<protein>
    <submittedName>
        <fullName evidence="1">Uncharacterized protein</fullName>
    </submittedName>
</protein>
<dbReference type="RefSeq" id="WP_145666657.1">
    <property type="nucleotide sequence ID" value="NZ_VITK01000006.1"/>
</dbReference>
<dbReference type="Proteomes" id="UP000319949">
    <property type="component" value="Unassembled WGS sequence"/>
</dbReference>
<sequence>MPSVTFFFHKEDYWEPAITIQHDRSFSQRKKLRGRAVVQLMPHPGGPTWPQLVCASTLASIAVKRNPAVEIIFKPATSLWTYHHQLPLTEEIWKHDTPQPIHDVARPPG</sequence>
<reference evidence="1 2" key="1">
    <citation type="submission" date="2019-06" db="EMBL/GenBank/DDBJ databases">
        <title>Genomic Encyclopedia of Type Strains, Phase IV (KMG-V): Genome sequencing to study the core and pangenomes of soil and plant-associated prokaryotes.</title>
        <authorList>
            <person name="Whitman W."/>
        </authorList>
    </citation>
    <scope>NUCLEOTIDE SEQUENCE [LARGE SCALE GENOMIC DNA]</scope>
    <source>
        <strain evidence="1 2">BR 510</strain>
    </source>
</reference>
<dbReference type="AlphaFoldDB" id="A0A560DKA4"/>
<accession>A0A560DKA4</accession>
<proteinExistence type="predicted"/>
<dbReference type="EMBL" id="VITK01000006">
    <property type="protein sequence ID" value="TWA97541.1"/>
    <property type="molecule type" value="Genomic_DNA"/>
</dbReference>
<name>A0A560DKA4_9BRAD</name>
<evidence type="ECO:0000313" key="1">
    <source>
        <dbReference type="EMBL" id="TWA97541.1"/>
    </source>
</evidence>
<gene>
    <name evidence="1" type="ORF">FBZ96_106600</name>
</gene>